<keyword evidence="4" id="KW-1003">Cell membrane</keyword>
<dbReference type="InterPro" id="IPR011925">
    <property type="entry name" value="LolCE_TM"/>
</dbReference>
<dbReference type="EMBL" id="DF820466">
    <property type="protein sequence ID" value="GAK57970.1"/>
    <property type="molecule type" value="Genomic_DNA"/>
</dbReference>
<keyword evidence="6 8" id="KW-1133">Transmembrane helix</keyword>
<dbReference type="HOGENOM" id="CLU_000604_8_1_0"/>
<dbReference type="AlphaFoldDB" id="A0A081C065"/>
<dbReference type="InterPro" id="IPR025857">
    <property type="entry name" value="MacB_PCD"/>
</dbReference>
<feature type="transmembrane region" description="Helical" evidence="8">
    <location>
        <begin position="20"/>
        <end position="46"/>
    </location>
</feature>
<evidence type="ECO:0000313" key="12">
    <source>
        <dbReference type="Proteomes" id="UP000030661"/>
    </source>
</evidence>
<gene>
    <name evidence="11" type="ORF">U27_04942</name>
</gene>
<dbReference type="STRING" id="1499967.U27_04942"/>
<dbReference type="Pfam" id="PF02687">
    <property type="entry name" value="FtsX"/>
    <property type="match status" value="1"/>
</dbReference>
<dbReference type="PANTHER" id="PTHR30489:SF0">
    <property type="entry name" value="LIPOPROTEIN-RELEASING SYSTEM TRANSMEMBRANE PROTEIN LOLE"/>
    <property type="match status" value="1"/>
</dbReference>
<sequence length="416" mass="45747">MSYELFVSLRYLKAKRKQAFISLISVISIGGVAVGVAALIIVLAVMTGFKNDIRDKILGIMAHILIQSHEGGIEQHDELLQTVQQIRQVVSILPYIRGQVLVSSAENVAGVKLLGIDPKRTTATAHLEKNLTEGHVEFLGQTYQNQETLTGPPRHGIIIGWELARLLGVLTGDEVTLILPMGRLLPTGPVPKLKKFHVVGIFSSGFYEYDAGLAYIPLTAAQTFFNMGTKISGLEVRIENIDHTKQVVKQIKNILGSEYLIQDWADLNQSLFSAINLEKLAMFLILALIVLVAAFNIISTLVMMVIEKQSDIATLKSMGSTSKSIMKIFMLEGTVIGWIGTVLGTGLGIVVCWLADTYKLIRLDGGIYYLDHLPFTMTGTDILLVIVSALMICFVSTIYPARQASKLDPVVVFRYE</sequence>
<evidence type="ECO:0000256" key="3">
    <source>
        <dbReference type="ARBA" id="ARBA00022448"/>
    </source>
</evidence>
<evidence type="ECO:0000259" key="9">
    <source>
        <dbReference type="Pfam" id="PF02687"/>
    </source>
</evidence>
<evidence type="ECO:0000256" key="2">
    <source>
        <dbReference type="ARBA" id="ARBA00005236"/>
    </source>
</evidence>
<dbReference type="InterPro" id="IPR051447">
    <property type="entry name" value="Lipoprotein-release_system"/>
</dbReference>
<feature type="domain" description="ABC3 transporter permease C-terminal" evidence="9">
    <location>
        <begin position="284"/>
        <end position="409"/>
    </location>
</feature>
<accession>A0A081C065</accession>
<evidence type="ECO:0000256" key="6">
    <source>
        <dbReference type="ARBA" id="ARBA00022989"/>
    </source>
</evidence>
<feature type="transmembrane region" description="Helical" evidence="8">
    <location>
        <begin position="328"/>
        <end position="355"/>
    </location>
</feature>
<comment type="similarity">
    <text evidence="2">Belongs to the ABC-4 integral membrane protein family. LolC/E subfamily.</text>
</comment>
<reference evidence="11" key="1">
    <citation type="journal article" date="2015" name="PeerJ">
        <title>First genomic representation of candidate bacterial phylum KSB3 points to enhanced environmental sensing as a trigger of wastewater bulking.</title>
        <authorList>
            <person name="Sekiguchi Y."/>
            <person name="Ohashi A."/>
            <person name="Parks D.H."/>
            <person name="Yamauchi T."/>
            <person name="Tyson G.W."/>
            <person name="Hugenholtz P."/>
        </authorList>
    </citation>
    <scope>NUCLEOTIDE SEQUENCE [LARGE SCALE GENOMIC DNA]</scope>
</reference>
<feature type="transmembrane region" description="Helical" evidence="8">
    <location>
        <begin position="280"/>
        <end position="307"/>
    </location>
</feature>
<evidence type="ECO:0000313" key="11">
    <source>
        <dbReference type="EMBL" id="GAK57970.1"/>
    </source>
</evidence>
<evidence type="ECO:0000256" key="5">
    <source>
        <dbReference type="ARBA" id="ARBA00022692"/>
    </source>
</evidence>
<evidence type="ECO:0000256" key="1">
    <source>
        <dbReference type="ARBA" id="ARBA00004651"/>
    </source>
</evidence>
<name>A0A081C065_VECG1</name>
<keyword evidence="12" id="KW-1185">Reference proteome</keyword>
<keyword evidence="11" id="KW-0449">Lipoprotein</keyword>
<dbReference type="NCBIfam" id="TIGR02212">
    <property type="entry name" value="lolCE"/>
    <property type="match status" value="1"/>
</dbReference>
<protein>
    <submittedName>
        <fullName evidence="11">Lipoprotein releasing system, transmembrane protein, LolC/E family</fullName>
    </submittedName>
</protein>
<keyword evidence="5 8" id="KW-0812">Transmembrane</keyword>
<evidence type="ECO:0000256" key="4">
    <source>
        <dbReference type="ARBA" id="ARBA00022475"/>
    </source>
</evidence>
<evidence type="ECO:0000256" key="8">
    <source>
        <dbReference type="SAM" id="Phobius"/>
    </source>
</evidence>
<dbReference type="InterPro" id="IPR003838">
    <property type="entry name" value="ABC3_permease_C"/>
</dbReference>
<organism evidence="11">
    <name type="scientific">Vecturithrix granuli</name>
    <dbReference type="NCBI Taxonomy" id="1499967"/>
    <lineage>
        <taxon>Bacteria</taxon>
        <taxon>Candidatus Moduliflexota</taxon>
        <taxon>Candidatus Vecturitrichia</taxon>
        <taxon>Candidatus Vecturitrichales</taxon>
        <taxon>Candidatus Vecturitrichaceae</taxon>
        <taxon>Candidatus Vecturithrix</taxon>
    </lineage>
</organism>
<dbReference type="Proteomes" id="UP000030661">
    <property type="component" value="Unassembled WGS sequence"/>
</dbReference>
<dbReference type="GO" id="GO:0042953">
    <property type="term" value="P:lipoprotein transport"/>
    <property type="evidence" value="ECO:0007669"/>
    <property type="project" value="InterPro"/>
</dbReference>
<evidence type="ECO:0000256" key="7">
    <source>
        <dbReference type="ARBA" id="ARBA00023136"/>
    </source>
</evidence>
<dbReference type="eggNOG" id="COG4591">
    <property type="taxonomic scope" value="Bacteria"/>
</dbReference>
<keyword evidence="7 8" id="KW-0472">Membrane</keyword>
<dbReference type="Pfam" id="PF12704">
    <property type="entry name" value="MacB_PCD"/>
    <property type="match status" value="1"/>
</dbReference>
<feature type="transmembrane region" description="Helical" evidence="8">
    <location>
        <begin position="375"/>
        <end position="399"/>
    </location>
</feature>
<dbReference type="PANTHER" id="PTHR30489">
    <property type="entry name" value="LIPOPROTEIN-RELEASING SYSTEM TRANSMEMBRANE PROTEIN LOLE"/>
    <property type="match status" value="1"/>
</dbReference>
<comment type="subcellular location">
    <subcellularLocation>
        <location evidence="1">Cell membrane</location>
        <topology evidence="1">Multi-pass membrane protein</topology>
    </subcellularLocation>
</comment>
<dbReference type="GO" id="GO:0098797">
    <property type="term" value="C:plasma membrane protein complex"/>
    <property type="evidence" value="ECO:0007669"/>
    <property type="project" value="TreeGrafter"/>
</dbReference>
<feature type="domain" description="MacB-like periplasmic core" evidence="10">
    <location>
        <begin position="25"/>
        <end position="253"/>
    </location>
</feature>
<dbReference type="GO" id="GO:0044874">
    <property type="term" value="P:lipoprotein localization to outer membrane"/>
    <property type="evidence" value="ECO:0007669"/>
    <property type="project" value="TreeGrafter"/>
</dbReference>
<proteinExistence type="inferred from homology"/>
<keyword evidence="3" id="KW-0813">Transport</keyword>
<evidence type="ECO:0000259" key="10">
    <source>
        <dbReference type="Pfam" id="PF12704"/>
    </source>
</evidence>